<keyword evidence="1 3" id="KW-0658">Purine biosynthesis</keyword>
<dbReference type="HAMAP" id="MF_00705">
    <property type="entry name" value="IMP_cyclohydrol"/>
    <property type="match status" value="1"/>
</dbReference>
<dbReference type="InterPro" id="IPR020600">
    <property type="entry name" value="IMP_cyclohydrolase-like"/>
</dbReference>
<dbReference type="SUPFAM" id="SSF75569">
    <property type="entry name" value="Archaeal IMP cyclohydrolase PurO"/>
    <property type="match status" value="1"/>
</dbReference>
<dbReference type="KEGG" id="mel:Metbo_2434"/>
<dbReference type="InterPro" id="IPR010191">
    <property type="entry name" value="IMP_cyclohydrolase"/>
</dbReference>
<name>F0T6L3_METLA</name>
<reference evidence="7" key="1">
    <citation type="submission" date="2011-02" db="EMBL/GenBank/DDBJ databases">
        <title>Complete sequence of Methanobacterium sp. AL-21.</title>
        <authorList>
            <consortium name="US DOE Joint Genome Institute"/>
            <person name="Lucas S."/>
            <person name="Copeland A."/>
            <person name="Lapidus A."/>
            <person name="Cheng J.-F."/>
            <person name="Goodwin L."/>
            <person name="Pitluck S."/>
            <person name="Chertkov O."/>
            <person name="Detter J.C."/>
            <person name="Han C."/>
            <person name="Tapia R."/>
            <person name="Land M."/>
            <person name="Hauser L."/>
            <person name="Kyrpides N."/>
            <person name="Ivanova N."/>
            <person name="Mikhailova N."/>
            <person name="Pagani I."/>
            <person name="Cadillo-Quiroz H."/>
            <person name="Imachi H."/>
            <person name="Zinder S."/>
            <person name="Liu W."/>
            <person name="Woyke T."/>
        </authorList>
    </citation>
    <scope>NUCLEOTIDE SEQUENCE [LARGE SCALE GENOMIC DNA]</scope>
    <source>
        <strain evidence="7">AL-21</strain>
    </source>
</reference>
<evidence type="ECO:0000259" key="5">
    <source>
        <dbReference type="Pfam" id="PF07826"/>
    </source>
</evidence>
<dbReference type="NCBIfam" id="TIGR01922">
    <property type="entry name" value="purO_arch"/>
    <property type="match status" value="1"/>
</dbReference>
<dbReference type="AlphaFoldDB" id="F0T6L3"/>
<dbReference type="GO" id="GO:0006189">
    <property type="term" value="P:'de novo' IMP biosynthetic process"/>
    <property type="evidence" value="ECO:0007669"/>
    <property type="project" value="UniProtKB-UniRule"/>
</dbReference>
<protein>
    <recommendedName>
        <fullName evidence="3 4">IMP cyclohydrolase</fullName>
        <ecNumber evidence="3 4">3.5.4.10</ecNumber>
    </recommendedName>
    <alternativeName>
        <fullName evidence="3">IMP synthase</fullName>
    </alternativeName>
    <alternativeName>
        <fullName evidence="3">Inosinicase</fullName>
    </alternativeName>
</protein>
<evidence type="ECO:0000256" key="3">
    <source>
        <dbReference type="HAMAP-Rule" id="MF_00705"/>
    </source>
</evidence>
<gene>
    <name evidence="3" type="primary">purO</name>
    <name evidence="6" type="ordered locus">Metbo_2434</name>
</gene>
<dbReference type="eggNOG" id="arCOG04727">
    <property type="taxonomic scope" value="Archaea"/>
</dbReference>
<sequence length="224" mass="24874">MFHNPNNKFYGLFIIIIKSKKGDDVYLGRILALGTTETGNFVAYRVSSRSFPNRTAKTFEDRVSIVPTEGNEKDVFKNPYIAYNSIRIIEDKAVVSNGGHTDVIADKIASGMSIRDSMALSLLSMDYEKDDFNTPRIAGVTTLSGDSYIGIVTHEDLIVEKLEKGTCAYISTYEQIKPKTVKYDANNAQEAAQYIMDQGKFSEFTNPVTSTAAFGTDKWNLSSI</sequence>
<dbReference type="PIRSF" id="PIRSF004866">
    <property type="entry name" value="IMP_cclhdr_arch"/>
    <property type="match status" value="1"/>
</dbReference>
<evidence type="ECO:0000256" key="4">
    <source>
        <dbReference type="NCBIfam" id="TIGR01922"/>
    </source>
</evidence>
<dbReference type="Pfam" id="PF07826">
    <property type="entry name" value="IMP_cyclohyd"/>
    <property type="match status" value="1"/>
</dbReference>
<comment type="similarity">
    <text evidence="3">Belongs to the archaeal IMP cyclohydrolase family.</text>
</comment>
<dbReference type="EMBL" id="CP002551">
    <property type="protein sequence ID" value="ADZ10647.1"/>
    <property type="molecule type" value="Genomic_DNA"/>
</dbReference>
<proteinExistence type="inferred from homology"/>
<dbReference type="Proteomes" id="UP000007490">
    <property type="component" value="Chromosome"/>
</dbReference>
<dbReference type="Gene3D" id="3.60.20.20">
    <property type="entry name" value="Inosine monophosphate cyclohydrolase-like"/>
    <property type="match status" value="1"/>
</dbReference>
<evidence type="ECO:0000256" key="1">
    <source>
        <dbReference type="ARBA" id="ARBA00022755"/>
    </source>
</evidence>
<comment type="pathway">
    <text evidence="3">Purine metabolism; IMP biosynthesis via de novo pathway; IMP from 5-formamido-1-(5-phospho-D-ribosyl)imidazole-4-carboxamide: step 1/1.</text>
</comment>
<comment type="function">
    <text evidence="3">Catalyzes the cyclization of 5-formylamidoimidazole-4-carboxamide ribonucleotide to IMP.</text>
</comment>
<dbReference type="NCBIfam" id="NF003167">
    <property type="entry name" value="PRK04151.1"/>
    <property type="match status" value="1"/>
</dbReference>
<dbReference type="InterPro" id="IPR036795">
    <property type="entry name" value="IMP_cyclohydrolase-like_sf"/>
</dbReference>
<evidence type="ECO:0000256" key="2">
    <source>
        <dbReference type="ARBA" id="ARBA00022801"/>
    </source>
</evidence>
<comment type="catalytic activity">
    <reaction evidence="3">
        <text>IMP + H2O = 5-formamido-1-(5-phospho-D-ribosyl)imidazole-4-carboxamide</text>
        <dbReference type="Rhea" id="RHEA:18445"/>
        <dbReference type="ChEBI" id="CHEBI:15377"/>
        <dbReference type="ChEBI" id="CHEBI:58053"/>
        <dbReference type="ChEBI" id="CHEBI:58467"/>
        <dbReference type="EC" id="3.5.4.10"/>
    </reaction>
</comment>
<dbReference type="HOGENOM" id="CLU_1352116_0_0_2"/>
<dbReference type="GO" id="GO:0003937">
    <property type="term" value="F:IMP cyclohydrolase activity"/>
    <property type="evidence" value="ECO:0007669"/>
    <property type="project" value="UniProtKB-UniRule"/>
</dbReference>
<dbReference type="UniPathway" id="UPA00074">
    <property type="reaction ID" value="UER00135"/>
</dbReference>
<feature type="domain" description="Inosine monophosphate cyclohydrolase-like" evidence="5">
    <location>
        <begin position="26"/>
        <end position="217"/>
    </location>
</feature>
<accession>F0T6L3</accession>
<keyword evidence="7" id="KW-1185">Reference proteome</keyword>
<evidence type="ECO:0000313" key="7">
    <source>
        <dbReference type="Proteomes" id="UP000007490"/>
    </source>
</evidence>
<keyword evidence="2 3" id="KW-0378">Hydrolase</keyword>
<evidence type="ECO:0000313" key="6">
    <source>
        <dbReference type="EMBL" id="ADZ10647.1"/>
    </source>
</evidence>
<dbReference type="STRING" id="877455.Metbo_2434"/>
<dbReference type="EC" id="3.5.4.10" evidence="3 4"/>
<reference evidence="6 7" key="2">
    <citation type="journal article" date="2014" name="Int. J. Syst. Evol. Microbiol.">
        <title>Methanobacterium paludis sp. nov. and a novel strain of Methanobacterium lacus isolated from northern peatlands.</title>
        <authorList>
            <person name="Cadillo-Quiroz H."/>
            <person name="Brauer S.L."/>
            <person name="Goodson N."/>
            <person name="Yavitt J.B."/>
            <person name="Zinder S.H."/>
        </authorList>
    </citation>
    <scope>NUCLEOTIDE SEQUENCE [LARGE SCALE GENOMIC DNA]</scope>
    <source>
        <strain evidence="6 7">AL-21</strain>
    </source>
</reference>
<organism evidence="6 7">
    <name type="scientific">Methanobacterium lacus (strain AL-21)</name>
    <dbReference type="NCBI Taxonomy" id="877455"/>
    <lineage>
        <taxon>Archaea</taxon>
        <taxon>Methanobacteriati</taxon>
        <taxon>Methanobacteriota</taxon>
        <taxon>Methanomada group</taxon>
        <taxon>Methanobacteria</taxon>
        <taxon>Methanobacteriales</taxon>
        <taxon>Methanobacteriaceae</taxon>
        <taxon>Methanobacterium</taxon>
    </lineage>
</organism>